<dbReference type="InterPro" id="IPR003599">
    <property type="entry name" value="Ig_sub"/>
</dbReference>
<keyword evidence="6 9" id="KW-0812">Transmembrane</keyword>
<dbReference type="InterPro" id="IPR032675">
    <property type="entry name" value="LRR_dom_sf"/>
</dbReference>
<dbReference type="PROSITE" id="PS51450">
    <property type="entry name" value="LRR"/>
    <property type="match status" value="2"/>
</dbReference>
<keyword evidence="3" id="KW-0677">Repeat</keyword>
<keyword evidence="4" id="KW-1015">Disulfide bond</keyword>
<dbReference type="InterPro" id="IPR003598">
    <property type="entry name" value="Ig_sub2"/>
</dbReference>
<dbReference type="SMART" id="SM00082">
    <property type="entry name" value="LRRCT"/>
    <property type="match status" value="1"/>
</dbReference>
<evidence type="ECO:0000313" key="9">
    <source>
        <dbReference type="EMBL" id="KAF0311835.1"/>
    </source>
</evidence>
<feature type="region of interest" description="Disordered" evidence="5">
    <location>
        <begin position="521"/>
        <end position="540"/>
    </location>
</feature>
<dbReference type="Proteomes" id="UP000440578">
    <property type="component" value="Unassembled WGS sequence"/>
</dbReference>
<reference evidence="9 10" key="1">
    <citation type="submission" date="2019-07" db="EMBL/GenBank/DDBJ databases">
        <title>Draft genome assembly of a fouling barnacle, Amphibalanus amphitrite (Darwin, 1854): The first reference genome for Thecostraca.</title>
        <authorList>
            <person name="Kim W."/>
        </authorList>
    </citation>
    <scope>NUCLEOTIDE SEQUENCE [LARGE SCALE GENOMIC DNA]</scope>
    <source>
        <strain evidence="9">SNU_AA5</strain>
        <tissue evidence="9">Soma without cirri and trophi</tissue>
    </source>
</reference>
<dbReference type="FunFam" id="3.80.10.10:FF:000082">
    <property type="entry name" value="Leucine-rich repeat-containing 24"/>
    <property type="match status" value="1"/>
</dbReference>
<feature type="region of interest" description="Disordered" evidence="5">
    <location>
        <begin position="638"/>
        <end position="708"/>
    </location>
</feature>
<dbReference type="Gene3D" id="3.80.10.10">
    <property type="entry name" value="Ribonuclease Inhibitor"/>
    <property type="match status" value="2"/>
</dbReference>
<feature type="transmembrane region" description="Helical" evidence="6">
    <location>
        <begin position="386"/>
        <end position="409"/>
    </location>
</feature>
<evidence type="ECO:0000256" key="7">
    <source>
        <dbReference type="SAM" id="SignalP"/>
    </source>
</evidence>
<dbReference type="SUPFAM" id="SSF52058">
    <property type="entry name" value="L domain-like"/>
    <property type="match status" value="1"/>
</dbReference>
<evidence type="ECO:0000313" key="10">
    <source>
        <dbReference type="Proteomes" id="UP000440578"/>
    </source>
</evidence>
<proteinExistence type="predicted"/>
<dbReference type="InterPro" id="IPR003591">
    <property type="entry name" value="Leu-rich_rpt_typical-subtyp"/>
</dbReference>
<feature type="compositionally biased region" description="Pro residues" evidence="5">
    <location>
        <begin position="679"/>
        <end position="688"/>
    </location>
</feature>
<dbReference type="InterPro" id="IPR036179">
    <property type="entry name" value="Ig-like_dom_sf"/>
</dbReference>
<organism evidence="9 10">
    <name type="scientific">Amphibalanus amphitrite</name>
    <name type="common">Striped barnacle</name>
    <name type="synonym">Balanus amphitrite</name>
    <dbReference type="NCBI Taxonomy" id="1232801"/>
    <lineage>
        <taxon>Eukaryota</taxon>
        <taxon>Metazoa</taxon>
        <taxon>Ecdysozoa</taxon>
        <taxon>Arthropoda</taxon>
        <taxon>Crustacea</taxon>
        <taxon>Multicrustacea</taxon>
        <taxon>Cirripedia</taxon>
        <taxon>Thoracica</taxon>
        <taxon>Thoracicalcarea</taxon>
        <taxon>Balanomorpha</taxon>
        <taxon>Balanoidea</taxon>
        <taxon>Balanidae</taxon>
        <taxon>Amphibalaninae</taxon>
        <taxon>Amphibalanus</taxon>
    </lineage>
</organism>
<feature type="compositionally biased region" description="Basic and acidic residues" evidence="5">
    <location>
        <begin position="490"/>
        <end position="503"/>
    </location>
</feature>
<keyword evidence="6" id="KW-1133">Transmembrane helix</keyword>
<keyword evidence="2 7" id="KW-0732">Signal</keyword>
<dbReference type="SMART" id="SM00408">
    <property type="entry name" value="IGc2"/>
    <property type="match status" value="1"/>
</dbReference>
<feature type="compositionally biased region" description="Polar residues" evidence="5">
    <location>
        <begin position="418"/>
        <end position="437"/>
    </location>
</feature>
<dbReference type="InterPro" id="IPR000483">
    <property type="entry name" value="Cys-rich_flank_reg_C"/>
</dbReference>
<evidence type="ECO:0000256" key="2">
    <source>
        <dbReference type="ARBA" id="ARBA00022729"/>
    </source>
</evidence>
<feature type="region of interest" description="Disordered" evidence="5">
    <location>
        <begin position="414"/>
        <end position="447"/>
    </location>
</feature>
<feature type="chain" id="PRO_5025667680" evidence="7">
    <location>
        <begin position="24"/>
        <end position="708"/>
    </location>
</feature>
<dbReference type="Pfam" id="PF13927">
    <property type="entry name" value="Ig_3"/>
    <property type="match status" value="1"/>
</dbReference>
<name>A0A6A4WY51_AMPAM</name>
<evidence type="ECO:0000256" key="5">
    <source>
        <dbReference type="SAM" id="MobiDB-lite"/>
    </source>
</evidence>
<dbReference type="InterPro" id="IPR007110">
    <property type="entry name" value="Ig-like_dom"/>
</dbReference>
<dbReference type="SUPFAM" id="SSF48726">
    <property type="entry name" value="Immunoglobulin"/>
    <property type="match status" value="1"/>
</dbReference>
<sequence>MGGGSRPPPLLPLLLTVVSVCAADFTTQCPSVCRCTWSGGKKVADCSDWPGPGLPASLSSDIQVLDLSGGRVNELGEDALQRAGLVNLQRLLLARTGLQTLHRHAFRGLELLAELDLADNQLTSVDTETFADNVQLRQLSLSGNRLQKLNDLQFPELPRIQQLNLSHCQLATISQRAFKKLTNLAELNLDGNKLAVLDPVIFQSLTKLNSLTLRDNPWRCDCHLRLFRDWLVQHKLYQLGTTCVEPERLIGKRWIDASSEEFACRPQITIPEPTVVADIGQNVTLRCQISGNPAAETKWVLSGGRILRNNTPVRGTDRLYIIHEEGNVNRWTNLTVTRVGEQDAGQYLCVGSNAGGVVEHNVTLVFRTAVEAAPGGSDGLLQQPALIGAVAGGAALLLVLLVISCWCCCRRGRRSDKQSSSTTDSVMVLNHKTSNGSGYEKLPQTERQTDVQLERLGARAELGQPGSSVMCNATEPPALGAAAAGARRRSLTDSESGRRDFPDLLHLPRSGRAGFESSLAAEPAYQPYPPAGRSRPAYVTLPRRPRTPSWGNSPLVTDPVYDTLGPRTTVDGSSRLSLTSVGQERPPVYYVPVENRADPAAAPATSVFATMPRAPRPLSHGSLSYAGHARSISTELIEPLTEEPEEVDEPPPPPPGFNSDEPLLPSPTRPAPAAKPKKVAPPPVPPKPRVNGAGVPPVQGDGVDGTEV</sequence>
<evidence type="ECO:0000259" key="8">
    <source>
        <dbReference type="PROSITE" id="PS50835"/>
    </source>
</evidence>
<dbReference type="Gene3D" id="2.60.40.10">
    <property type="entry name" value="Immunoglobulins"/>
    <property type="match status" value="1"/>
</dbReference>
<dbReference type="SMART" id="SM00369">
    <property type="entry name" value="LRR_TYP"/>
    <property type="match status" value="5"/>
</dbReference>
<feature type="region of interest" description="Disordered" evidence="5">
    <location>
        <begin position="480"/>
        <end position="510"/>
    </location>
</feature>
<comment type="caution">
    <text evidence="9">The sequence shown here is derived from an EMBL/GenBank/DDBJ whole genome shotgun (WGS) entry which is preliminary data.</text>
</comment>
<dbReference type="PANTHER" id="PTHR24366:SF163">
    <property type="entry name" value="KEKKON4"/>
    <property type="match status" value="1"/>
</dbReference>
<dbReference type="OrthoDB" id="5954366at2759"/>
<feature type="signal peptide" evidence="7">
    <location>
        <begin position="1"/>
        <end position="23"/>
    </location>
</feature>
<dbReference type="Pfam" id="PF13855">
    <property type="entry name" value="LRR_8"/>
    <property type="match status" value="1"/>
</dbReference>
<keyword evidence="10" id="KW-1185">Reference proteome</keyword>
<dbReference type="SMART" id="SM00409">
    <property type="entry name" value="IG"/>
    <property type="match status" value="1"/>
</dbReference>
<accession>A0A6A4WY51</accession>
<feature type="domain" description="Ig-like" evidence="8">
    <location>
        <begin position="266"/>
        <end position="363"/>
    </location>
</feature>
<evidence type="ECO:0000256" key="6">
    <source>
        <dbReference type="SAM" id="Phobius"/>
    </source>
</evidence>
<dbReference type="EMBL" id="VIIS01000212">
    <property type="protein sequence ID" value="KAF0311835.1"/>
    <property type="molecule type" value="Genomic_DNA"/>
</dbReference>
<keyword evidence="1" id="KW-0433">Leucine-rich repeat</keyword>
<protein>
    <submittedName>
        <fullName evidence="9">Leucine-rich repeat, immunoglobulin-like domain and transmembrane domain-containing protein 3</fullName>
    </submittedName>
</protein>
<gene>
    <name evidence="9" type="primary">Lrit3</name>
    <name evidence="9" type="ORF">FJT64_017394</name>
</gene>
<dbReference type="InterPro" id="IPR001611">
    <property type="entry name" value="Leu-rich_rpt"/>
</dbReference>
<dbReference type="InterPro" id="IPR013783">
    <property type="entry name" value="Ig-like_fold"/>
</dbReference>
<evidence type="ECO:0000256" key="3">
    <source>
        <dbReference type="ARBA" id="ARBA00022737"/>
    </source>
</evidence>
<evidence type="ECO:0000256" key="4">
    <source>
        <dbReference type="ARBA" id="ARBA00023157"/>
    </source>
</evidence>
<evidence type="ECO:0000256" key="1">
    <source>
        <dbReference type="ARBA" id="ARBA00022614"/>
    </source>
</evidence>
<keyword evidence="6" id="KW-0472">Membrane</keyword>
<dbReference type="PANTHER" id="PTHR24366">
    <property type="entry name" value="IG(IMMUNOGLOBULIN) AND LRR(LEUCINE RICH REPEAT) DOMAINS"/>
    <property type="match status" value="1"/>
</dbReference>
<feature type="compositionally biased region" description="Low complexity" evidence="5">
    <location>
        <begin position="692"/>
        <end position="701"/>
    </location>
</feature>
<dbReference type="AlphaFoldDB" id="A0A6A4WY51"/>
<dbReference type="PROSITE" id="PS50835">
    <property type="entry name" value="IG_LIKE"/>
    <property type="match status" value="1"/>
</dbReference>
<feature type="compositionally biased region" description="Acidic residues" evidence="5">
    <location>
        <begin position="640"/>
        <end position="649"/>
    </location>
</feature>